<organism evidence="1">
    <name type="scientific">Marseillevirus sp</name>
    <dbReference type="NCBI Taxonomy" id="2809551"/>
    <lineage>
        <taxon>Viruses</taxon>
        <taxon>Varidnaviria</taxon>
        <taxon>Bamfordvirae</taxon>
        <taxon>Nucleocytoviricota</taxon>
        <taxon>Megaviricetes</taxon>
        <taxon>Pimascovirales</taxon>
        <taxon>Pimascovirales incertae sedis</taxon>
        <taxon>Marseilleviridae</taxon>
        <taxon>Marseillevirus</taxon>
    </lineage>
</organism>
<evidence type="ECO:0000313" key="1">
    <source>
        <dbReference type="EMBL" id="WNL49625.1"/>
    </source>
</evidence>
<accession>A0AA96EJV5</accession>
<proteinExistence type="predicted"/>
<dbReference type="EMBL" id="OR343188">
    <property type="protein sequence ID" value="WNL49625.1"/>
    <property type="molecule type" value="Genomic_DNA"/>
</dbReference>
<gene>
    <name evidence="1" type="ORF">MarFTMF_109</name>
</gene>
<protein>
    <submittedName>
        <fullName evidence="1">Uncharacterized protein</fullName>
    </submittedName>
</protein>
<reference evidence="1" key="1">
    <citation type="submission" date="2023-07" db="EMBL/GenBank/DDBJ databases">
        <authorList>
            <person name="Xia Y."/>
        </authorList>
    </citation>
    <scope>NUCLEOTIDE SEQUENCE</scope>
    <source>
        <strain evidence="1">F</strain>
    </source>
</reference>
<sequence length="92" mass="10931">MQFVGQVFWLQKDRSTFFVVVCKNEGDFVWISGVPYSLKNVSEGRGKIKVPDFENLSEYMEDFEAKGTIKWSNEGPYLELARDRYILYTRWF</sequence>
<name>A0AA96EJV5_9VIRU</name>